<accession>A0A7M7J862</accession>
<dbReference type="KEGG" id="vde:111244879"/>
<dbReference type="InterPro" id="IPR019791">
    <property type="entry name" value="Haem_peroxidase_animal"/>
</dbReference>
<organism evidence="9 10">
    <name type="scientific">Varroa destructor</name>
    <name type="common">Honeybee mite</name>
    <dbReference type="NCBI Taxonomy" id="109461"/>
    <lineage>
        <taxon>Eukaryota</taxon>
        <taxon>Metazoa</taxon>
        <taxon>Ecdysozoa</taxon>
        <taxon>Arthropoda</taxon>
        <taxon>Chelicerata</taxon>
        <taxon>Arachnida</taxon>
        <taxon>Acari</taxon>
        <taxon>Parasitiformes</taxon>
        <taxon>Mesostigmata</taxon>
        <taxon>Gamasina</taxon>
        <taxon>Dermanyssoidea</taxon>
        <taxon>Varroidae</taxon>
        <taxon>Varroa</taxon>
    </lineage>
</organism>
<dbReference type="SUPFAM" id="SSF48113">
    <property type="entry name" value="Heme-dependent peroxidases"/>
    <property type="match status" value="2"/>
</dbReference>
<dbReference type="GO" id="GO:0006979">
    <property type="term" value="P:response to oxidative stress"/>
    <property type="evidence" value="ECO:0007669"/>
    <property type="project" value="InterPro"/>
</dbReference>
<feature type="region of interest" description="Disordered" evidence="7">
    <location>
        <begin position="1608"/>
        <end position="1630"/>
    </location>
</feature>
<dbReference type="OMA" id="PHFANAF"/>
<evidence type="ECO:0000256" key="6">
    <source>
        <dbReference type="SAM" id="Coils"/>
    </source>
</evidence>
<dbReference type="GO" id="GO:0004601">
    <property type="term" value="F:peroxidase activity"/>
    <property type="evidence" value="ECO:0007669"/>
    <property type="project" value="UniProtKB-KW"/>
</dbReference>
<proteinExistence type="predicted"/>
<feature type="region of interest" description="Disordered" evidence="7">
    <location>
        <begin position="106"/>
        <end position="131"/>
    </location>
</feature>
<evidence type="ECO:0000256" key="2">
    <source>
        <dbReference type="ARBA" id="ARBA00022525"/>
    </source>
</evidence>
<keyword evidence="3" id="KW-0560">Oxidoreductase</keyword>
<evidence type="ECO:0000313" key="9">
    <source>
        <dbReference type="EnsemblMetazoa" id="XP_022648134"/>
    </source>
</evidence>
<feature type="binding site" description="axial binding residue" evidence="5">
    <location>
        <position position="1289"/>
    </location>
    <ligand>
        <name>heme b</name>
        <dbReference type="ChEBI" id="CHEBI:60344"/>
    </ligand>
    <ligandPart>
        <name>Fe</name>
        <dbReference type="ChEBI" id="CHEBI:18248"/>
    </ligandPart>
</feature>
<feature type="compositionally biased region" description="Pro residues" evidence="7">
    <location>
        <begin position="110"/>
        <end position="127"/>
    </location>
</feature>
<dbReference type="CDD" id="cd09823">
    <property type="entry name" value="peroxinectin_like"/>
    <property type="match status" value="2"/>
</dbReference>
<dbReference type="PANTHER" id="PTHR11475:SF134">
    <property type="entry name" value="LD42267P"/>
    <property type="match status" value="1"/>
</dbReference>
<sequence>MRRLVRSRSLRLGTIFLLVTMQSWSARIPSRTVGVQAQSSLSISIVHKSPDSHHRHHDYGHDCSYSDGRPSDFFNEVRGVSTAARQSNQQQNAYVGPRIPIRYDIGTPVSPRPLPSYPTLRPAPRPRYPSSRFSSAEISKIVKDAKTLVDERLAHEQKILMGTYQVPALEPDSGHQAKLNPRWALSPATQGGALTTRIRNTSITALLAEEATRLLANTYALNGQAVAHELPLVDIRGTELDRQCSHRFEYPCYPHKYRSYNGHCNNVQNPNWGNSGTRYGRFLAPDYADGISEPRMRSSLAGGGTLPSARNVSLRVHGDADQPHPHVNVMFVALAEFVALDLANTASYAGAAKEPLRCCGVPLELFHPECFPVRVPEGDPTYPHKACLHYIRSTPAVRTGCTLGPREQINQATSFIDASPLYGNSREEAVPLRLFQKGELLADHELHKGGVAPRMASGAPRVCQGQLCFLAGDLRINENAPLASMHALWLREHNRVSRTLASLNPHWRDHVLFEEARRIVIAELQHIVYAELLPAIIGSEQVEKYRLRPLNSGYSEDYNINLDPSTANEAATAVLHFVISMMPGYLELQDLHNSSRKTQMETLRTFYAPDEVRSHINEFVLGMLTQHAQAKDEYVSAAMTNTYPMNTTSYQVGLDDVSILIQQGRDHGIPGYTAFRRFCGLDLQLHQFKDFTSITTPETAKNLASLYSSVDDVDLFVGGMVETPLEGAVVGPTFACLLGLQFQKSKQGDRFYYENDLPPSKFSKEQLAQIRRVSLARLICDNTVASERDAIKLQPASLFMPDPFLNAEEACSSPGLERVDFSAWKSLRSADFTDQFSRDQLKLQLSIAREELDNLRREEIRLQKRQGSPDQASSQAVLSALLRPSEDALRLANESLLLELASKGIVFNYLHTLASDRDGEREADSMQDLLAMLATVGLPEDLRPTRTPGHCDDTVLPCDHTTKFRTMTGWCNNLRYPFFGKSLTPFARLAPAKYSDGVSEMATIGTTGQPLPNPRAVSTAIHYDIADAHRRYTLMLMQWGQFLDHDITLTPMVEYPDKSNINCKRCDSATTVHPECRPIKIPPGDRHFPARQPDGSNNCISFVRSLPGQQNLGARQQLNQVTAFIDASAVYGSNRCEMRRLRSYRGGRLNVTNIGIGLKPLPPQTATHKECRAPSRLCFTAGDDRVSEQPGLAVIHTMLLREHNRVVEKLSRVNPHWEDERLFQEGRRIVSAEMQQITYGEFLPRVLGRATMDHYELNLASNGYSRAYNPEVDPSVWNEFSTAAFRFGHTLIAPFFRLLGNEYDEQRPEALQLRKGFFNSDMLYRPGAIDSMLRGLVSVSMRNFDSAVTEEVTNHLFEERRKPFSGMDLIALNLQRARDHGLSGYNEYRHKCNLNRATSFEDLVEIPEAVRHRLALIYAHVDDIDLFTGGLAERSLHGAVVGPTFACLIGAQFSKMKRGDRFFFETDDPAVRFSEAQLAGLRGVTLSRLLCDNSDRITTVQKNAFDQIDDFLNPRVACSTLPSLDLKLWRDGESCSVQAKNIPRGQSLTVSPCRSCTCTAEGVYCTPVRISDCFALLKTQHNSEIFEDAACRVQCAFAMVITDSRRATRPIERHPSQQASRSESQETDRF</sequence>
<name>A0A7M7J862_VARDE</name>
<keyword evidence="2" id="KW-0964">Secreted</keyword>
<evidence type="ECO:0000256" key="5">
    <source>
        <dbReference type="PIRSR" id="PIRSR619791-2"/>
    </source>
</evidence>
<keyword evidence="6" id="KW-0175">Coiled coil</keyword>
<dbReference type="GO" id="GO:0046872">
    <property type="term" value="F:metal ion binding"/>
    <property type="evidence" value="ECO:0007669"/>
    <property type="project" value="UniProtKB-KW"/>
</dbReference>
<keyword evidence="3" id="KW-0575">Peroxidase</keyword>
<keyword evidence="5" id="KW-0408">Iron</keyword>
<dbReference type="PRINTS" id="PR00457">
    <property type="entry name" value="ANPEROXIDASE"/>
</dbReference>
<dbReference type="FunCoup" id="A0A7M7J862">
    <property type="interactions" value="8"/>
</dbReference>
<evidence type="ECO:0000256" key="4">
    <source>
        <dbReference type="ARBA" id="ARBA00022729"/>
    </source>
</evidence>
<dbReference type="RefSeq" id="XP_022648134.1">
    <property type="nucleotide sequence ID" value="XM_022792399.1"/>
</dbReference>
<dbReference type="InterPro" id="IPR037120">
    <property type="entry name" value="Haem_peroxidase_sf_animal"/>
</dbReference>
<dbReference type="Pfam" id="PF03098">
    <property type="entry name" value="An_peroxidase"/>
    <property type="match status" value="2"/>
</dbReference>
<dbReference type="InParanoid" id="A0A7M7J862"/>
<feature type="signal peptide" evidence="8">
    <location>
        <begin position="1"/>
        <end position="25"/>
    </location>
</feature>
<keyword evidence="5" id="KW-0349">Heme</keyword>
<dbReference type="InterPro" id="IPR010255">
    <property type="entry name" value="Haem_peroxidase_sf"/>
</dbReference>
<feature type="chain" id="PRO_5029573609" description="Peroxidase" evidence="8">
    <location>
        <begin position="26"/>
        <end position="1630"/>
    </location>
</feature>
<dbReference type="PROSITE" id="PS50292">
    <property type="entry name" value="PEROXIDASE_3"/>
    <property type="match status" value="2"/>
</dbReference>
<evidence type="ECO:0000256" key="8">
    <source>
        <dbReference type="SAM" id="SignalP"/>
    </source>
</evidence>
<dbReference type="GeneID" id="111244879"/>
<dbReference type="FunFam" id="1.10.640.10:FF:000003">
    <property type="entry name" value="chorion peroxidase"/>
    <property type="match status" value="1"/>
</dbReference>
<evidence type="ECO:0000313" key="10">
    <source>
        <dbReference type="Proteomes" id="UP000594260"/>
    </source>
</evidence>
<dbReference type="GO" id="GO:0020037">
    <property type="term" value="F:heme binding"/>
    <property type="evidence" value="ECO:0007669"/>
    <property type="project" value="InterPro"/>
</dbReference>
<comment type="subcellular location">
    <subcellularLocation>
        <location evidence="1">Secreted</location>
    </subcellularLocation>
</comment>
<evidence type="ECO:0000256" key="7">
    <source>
        <dbReference type="SAM" id="MobiDB-lite"/>
    </source>
</evidence>
<dbReference type="FunFam" id="1.10.640.10:FF:000006">
    <property type="entry name" value="Double oxidase: two peroxidase domains"/>
    <property type="match status" value="1"/>
</dbReference>
<keyword evidence="10" id="KW-1185">Reference proteome</keyword>
<reference evidence="9" key="1">
    <citation type="submission" date="2021-01" db="UniProtKB">
        <authorList>
            <consortium name="EnsemblMetazoa"/>
        </authorList>
    </citation>
    <scope>IDENTIFICATION</scope>
</reference>
<dbReference type="OrthoDB" id="823504at2759"/>
<dbReference type="GO" id="GO:0005576">
    <property type="term" value="C:extracellular region"/>
    <property type="evidence" value="ECO:0007669"/>
    <property type="project" value="UniProtKB-SubCell"/>
</dbReference>
<feature type="coiled-coil region" evidence="6">
    <location>
        <begin position="838"/>
        <end position="865"/>
    </location>
</feature>
<evidence type="ECO:0008006" key="11">
    <source>
        <dbReference type="Google" id="ProtNLM"/>
    </source>
</evidence>
<keyword evidence="4 8" id="KW-0732">Signal</keyword>
<dbReference type="PANTHER" id="PTHR11475">
    <property type="entry name" value="OXIDASE/PEROXIDASE"/>
    <property type="match status" value="1"/>
</dbReference>
<dbReference type="Proteomes" id="UP000594260">
    <property type="component" value="Unplaced"/>
</dbReference>
<evidence type="ECO:0000256" key="3">
    <source>
        <dbReference type="ARBA" id="ARBA00022559"/>
    </source>
</evidence>
<keyword evidence="5" id="KW-0479">Metal-binding</keyword>
<evidence type="ECO:0000256" key="1">
    <source>
        <dbReference type="ARBA" id="ARBA00004613"/>
    </source>
</evidence>
<protein>
    <recommendedName>
        <fullName evidence="11">Peroxidase</fullName>
    </recommendedName>
</protein>
<dbReference type="EnsemblMetazoa" id="XM_022792399">
    <property type="protein sequence ID" value="XP_022648134"/>
    <property type="gene ID" value="LOC111244879"/>
</dbReference>
<dbReference type="Gene3D" id="1.10.640.10">
    <property type="entry name" value="Haem peroxidase domain superfamily, animal type"/>
    <property type="match status" value="2"/>
</dbReference>